<comment type="caution">
    <text evidence="1">The sequence shown here is derived from an EMBL/GenBank/DDBJ whole genome shotgun (WGS) entry which is preliminary data.</text>
</comment>
<keyword evidence="2" id="KW-1185">Reference proteome</keyword>
<evidence type="ECO:0000313" key="1">
    <source>
        <dbReference type="EMBL" id="GBM57575.1"/>
    </source>
</evidence>
<accession>A0A4Y2GXR2</accession>
<organism evidence="1 2">
    <name type="scientific">Araneus ventricosus</name>
    <name type="common">Orbweaver spider</name>
    <name type="synonym">Epeira ventricosa</name>
    <dbReference type="NCBI Taxonomy" id="182803"/>
    <lineage>
        <taxon>Eukaryota</taxon>
        <taxon>Metazoa</taxon>
        <taxon>Ecdysozoa</taxon>
        <taxon>Arthropoda</taxon>
        <taxon>Chelicerata</taxon>
        <taxon>Arachnida</taxon>
        <taxon>Araneae</taxon>
        <taxon>Araneomorphae</taxon>
        <taxon>Entelegynae</taxon>
        <taxon>Araneoidea</taxon>
        <taxon>Araneidae</taxon>
        <taxon>Araneus</taxon>
    </lineage>
</organism>
<dbReference type="OrthoDB" id="6779329at2759"/>
<proteinExistence type="predicted"/>
<gene>
    <name evidence="1" type="ORF">AVEN_97680_1</name>
</gene>
<name>A0A4Y2GXR2_ARAVE</name>
<evidence type="ECO:0000313" key="2">
    <source>
        <dbReference type="Proteomes" id="UP000499080"/>
    </source>
</evidence>
<reference evidence="1 2" key="1">
    <citation type="journal article" date="2019" name="Sci. Rep.">
        <title>Orb-weaving spider Araneus ventricosus genome elucidates the spidroin gene catalogue.</title>
        <authorList>
            <person name="Kono N."/>
            <person name="Nakamura H."/>
            <person name="Ohtoshi R."/>
            <person name="Moran D.A.P."/>
            <person name="Shinohara A."/>
            <person name="Yoshida Y."/>
            <person name="Fujiwara M."/>
            <person name="Mori M."/>
            <person name="Tomita M."/>
            <person name="Arakawa K."/>
        </authorList>
    </citation>
    <scope>NUCLEOTIDE SEQUENCE [LARGE SCALE GENOMIC DNA]</scope>
</reference>
<dbReference type="EMBL" id="BGPR01001598">
    <property type="protein sequence ID" value="GBM57575.1"/>
    <property type="molecule type" value="Genomic_DNA"/>
</dbReference>
<dbReference type="AlphaFoldDB" id="A0A4Y2GXR2"/>
<protein>
    <recommendedName>
        <fullName evidence="3">Transposase Tc1-like domain-containing protein</fullName>
    </recommendedName>
</protein>
<dbReference type="Proteomes" id="UP000499080">
    <property type="component" value="Unassembled WGS sequence"/>
</dbReference>
<sequence>MYPLRMIVGSSRHGKVLPQEDRVTGGATEREDRRVRLMAVAHLTASAAEIRAAVGTTVMQRTVTNRLFQGKLRVRSLVACILLTPNH</sequence>
<evidence type="ECO:0008006" key="3">
    <source>
        <dbReference type="Google" id="ProtNLM"/>
    </source>
</evidence>